<organism evidence="1 2">
    <name type="scientific">Seleniivibrio woodruffii</name>
    <dbReference type="NCBI Taxonomy" id="1078050"/>
    <lineage>
        <taxon>Bacteria</taxon>
        <taxon>Pseudomonadati</taxon>
        <taxon>Deferribacterota</taxon>
        <taxon>Deferribacteres</taxon>
        <taxon>Deferribacterales</taxon>
        <taxon>Geovibrionaceae</taxon>
        <taxon>Seleniivibrio</taxon>
    </lineage>
</organism>
<dbReference type="Proteomes" id="UP000294614">
    <property type="component" value="Unassembled WGS sequence"/>
</dbReference>
<reference evidence="1 2" key="1">
    <citation type="submission" date="2019-03" db="EMBL/GenBank/DDBJ databases">
        <title>Genomic Encyclopedia of Type Strains, Phase IV (KMG-IV): sequencing the most valuable type-strain genomes for metagenomic binning, comparative biology and taxonomic classification.</title>
        <authorList>
            <person name="Goeker M."/>
        </authorList>
    </citation>
    <scope>NUCLEOTIDE SEQUENCE [LARGE SCALE GENOMIC DNA]</scope>
    <source>
        <strain evidence="1 2">DSM 24984</strain>
    </source>
</reference>
<keyword evidence="2" id="KW-1185">Reference proteome</keyword>
<sequence length="84" mass="10300">MWHSLLMKDYKRFSNRYKGCVYTFRLEVYLWEILVKYFDGDEKKARKYLRLRVQNAVDTERTLTAAIREDITKRIARELFGENE</sequence>
<accession>A0A4R1K9P2</accession>
<proteinExistence type="predicted"/>
<dbReference type="AlphaFoldDB" id="A0A4R1K9P2"/>
<dbReference type="EMBL" id="SMGG01000004">
    <property type="protein sequence ID" value="TCK60747.1"/>
    <property type="molecule type" value="Genomic_DNA"/>
</dbReference>
<name>A0A4R1K9P2_9BACT</name>
<gene>
    <name evidence="1" type="ORF">C8D98_1626</name>
</gene>
<protein>
    <submittedName>
        <fullName evidence="1">Uncharacterized protein</fullName>
    </submittedName>
</protein>
<comment type="caution">
    <text evidence="1">The sequence shown here is derived from an EMBL/GenBank/DDBJ whole genome shotgun (WGS) entry which is preliminary data.</text>
</comment>
<evidence type="ECO:0000313" key="1">
    <source>
        <dbReference type="EMBL" id="TCK60747.1"/>
    </source>
</evidence>
<evidence type="ECO:0000313" key="2">
    <source>
        <dbReference type="Proteomes" id="UP000294614"/>
    </source>
</evidence>